<organism evidence="3 4">
    <name type="scientific">Streptomyces dengpaensis</name>
    <dbReference type="NCBI Taxonomy" id="2049881"/>
    <lineage>
        <taxon>Bacteria</taxon>
        <taxon>Bacillati</taxon>
        <taxon>Actinomycetota</taxon>
        <taxon>Actinomycetes</taxon>
        <taxon>Kitasatosporales</taxon>
        <taxon>Streptomycetaceae</taxon>
        <taxon>Streptomyces</taxon>
    </lineage>
</organism>
<feature type="transmembrane region" description="Helical" evidence="2">
    <location>
        <begin position="72"/>
        <end position="92"/>
    </location>
</feature>
<reference evidence="3 4" key="1">
    <citation type="submission" date="2018-02" db="EMBL/GenBank/DDBJ databases">
        <title>Complete genome sequence of Streptomyces dengpaensis, the producer of angucyclines.</title>
        <authorList>
            <person name="Yumei L."/>
        </authorList>
    </citation>
    <scope>NUCLEOTIDE SEQUENCE [LARGE SCALE GENOMIC DNA]</scope>
    <source>
        <strain evidence="3 4">XZHG99</strain>
    </source>
</reference>
<feature type="region of interest" description="Disordered" evidence="1">
    <location>
        <begin position="99"/>
        <end position="136"/>
    </location>
</feature>
<keyword evidence="2" id="KW-0812">Transmembrane</keyword>
<keyword evidence="4" id="KW-1185">Reference proteome</keyword>
<keyword evidence="2" id="KW-1133">Transmembrane helix</keyword>
<evidence type="ECO:0000256" key="1">
    <source>
        <dbReference type="SAM" id="MobiDB-lite"/>
    </source>
</evidence>
<accession>A0ABN5HTU0</accession>
<dbReference type="EMBL" id="CP026652">
    <property type="protein sequence ID" value="AVH54498.1"/>
    <property type="molecule type" value="Genomic_DNA"/>
</dbReference>
<name>A0ABN5HTU0_9ACTN</name>
<feature type="region of interest" description="Disordered" evidence="1">
    <location>
        <begin position="1"/>
        <end position="40"/>
    </location>
</feature>
<dbReference type="Proteomes" id="UP000238413">
    <property type="component" value="Chromosome"/>
</dbReference>
<evidence type="ECO:0000313" key="3">
    <source>
        <dbReference type="EMBL" id="AVH54498.1"/>
    </source>
</evidence>
<proteinExistence type="predicted"/>
<sequence>MPHQPRPEPVPRQTRRVIVPPKPQRTSNSAKRPENRPRFSPVRTLAQVGLLAGTVGACVVMTIVIWSGDASAPIHLLANIPALVAVVSHHYLRSHRANSKVSLEHEGKPTTAMRMRSYRRNREHARDEHRRNRQRV</sequence>
<evidence type="ECO:0000256" key="2">
    <source>
        <dbReference type="SAM" id="Phobius"/>
    </source>
</evidence>
<evidence type="ECO:0000313" key="4">
    <source>
        <dbReference type="Proteomes" id="UP000238413"/>
    </source>
</evidence>
<feature type="transmembrane region" description="Helical" evidence="2">
    <location>
        <begin position="45"/>
        <end position="66"/>
    </location>
</feature>
<gene>
    <name evidence="3" type="ORF">C4B68_00050</name>
</gene>
<protein>
    <submittedName>
        <fullName evidence="3">Uncharacterized protein</fullName>
    </submittedName>
</protein>
<keyword evidence="2" id="KW-0472">Membrane</keyword>